<evidence type="ECO:0000259" key="7">
    <source>
        <dbReference type="PROSITE" id="PS51686"/>
    </source>
</evidence>
<comment type="similarity">
    <text evidence="5">Belongs to the class I-like SAM-binding methyltransferase superfamily. RsmB/NOP family.</text>
</comment>
<sequence length="451" mass="48905">MSLAGSQQNTLLAMLARLRPHWRHDRTLPGRVQALLASDRRFGSRDRRLYRELIYTTLRYLPWIEPELERDAEQAVRLIAWLAADAPATAHFRHELIGEWPPCPAPLAEKAAMLAQRVGAADTAAGAGRFAPEALLPRWFHEHCADAFAPVQLDPLLARAPLWLRLQTDEPRSVTAEFEQLGWTACSSAVLPGALQLLDEVDVTRTDAFQNGLIEVQDLGSQLLLAAAQVAAGGHWLDACAGAGGKTLQLAALLGPGGTVDAHDVRRAALDELALRARRAGIPLTRSSSRSDVGRDIPIPAGAPVSDRSSPRAAPKRPAATVRILSTIPETLYDGVLVDAPCSGSGTWRRAPHLKWTTTPAHIDQAAGRQRELLEQFAQRVRPGGRLIYATCSLSRRENQDVVAGFLASRPEFAAEPPPATFGAPVDAFGLTLLPGLHNTDGFFVACMRRN</sequence>
<protein>
    <submittedName>
        <fullName evidence="8">Fmu (Sun) domain protein</fullName>
    </submittedName>
</protein>
<feature type="binding site" evidence="5">
    <location>
        <position position="292"/>
    </location>
    <ligand>
        <name>S-adenosyl-L-methionine</name>
        <dbReference type="ChEBI" id="CHEBI:59789"/>
    </ligand>
</feature>
<dbReference type="SUPFAM" id="SSF53335">
    <property type="entry name" value="S-adenosyl-L-methionine-dependent methyltransferases"/>
    <property type="match status" value="1"/>
</dbReference>
<dbReference type="PROSITE" id="PS51686">
    <property type="entry name" value="SAM_MT_RSMB_NOP"/>
    <property type="match status" value="1"/>
</dbReference>
<dbReference type="InterPro" id="IPR001678">
    <property type="entry name" value="MeTrfase_RsmB-F_NOP2_dom"/>
</dbReference>
<evidence type="ECO:0000313" key="8">
    <source>
        <dbReference type="EMBL" id="ACB77120.1"/>
    </source>
</evidence>
<dbReference type="GO" id="GO:0005829">
    <property type="term" value="C:cytosol"/>
    <property type="evidence" value="ECO:0007669"/>
    <property type="project" value="TreeGrafter"/>
</dbReference>
<keyword evidence="4 5" id="KW-0694">RNA-binding</keyword>
<dbReference type="STRING" id="452637.Oter_3846"/>
<proteinExistence type="inferred from homology"/>
<dbReference type="GO" id="GO:0009383">
    <property type="term" value="F:rRNA (cytosine-C5-)-methyltransferase activity"/>
    <property type="evidence" value="ECO:0007669"/>
    <property type="project" value="TreeGrafter"/>
</dbReference>
<dbReference type="PANTHER" id="PTHR22807:SF61">
    <property type="entry name" value="NOL1_NOP2_SUN FAMILY PROTEIN _ ANTITERMINATION NUSB DOMAIN-CONTAINING PROTEIN"/>
    <property type="match status" value="1"/>
</dbReference>
<dbReference type="GO" id="GO:0003723">
    <property type="term" value="F:RNA binding"/>
    <property type="evidence" value="ECO:0007669"/>
    <property type="project" value="UniProtKB-UniRule"/>
</dbReference>
<feature type="binding site" evidence="5">
    <location>
        <position position="339"/>
    </location>
    <ligand>
        <name>S-adenosyl-L-methionine</name>
        <dbReference type="ChEBI" id="CHEBI:59789"/>
    </ligand>
</feature>
<dbReference type="InterPro" id="IPR023267">
    <property type="entry name" value="RCMT"/>
</dbReference>
<keyword evidence="2 5" id="KW-0808">Transferase</keyword>
<dbReference type="HOGENOM" id="CLU_005316_0_2_0"/>
<dbReference type="KEGG" id="ote:Oter_3846"/>
<dbReference type="RefSeq" id="WP_012376649.1">
    <property type="nucleotide sequence ID" value="NC_010571.1"/>
</dbReference>
<keyword evidence="1 5" id="KW-0489">Methyltransferase</keyword>
<keyword evidence="3 5" id="KW-0949">S-adenosyl-L-methionine</keyword>
<dbReference type="InterPro" id="IPR029063">
    <property type="entry name" value="SAM-dependent_MTases_sf"/>
</dbReference>
<gene>
    <name evidence="8" type="ordered locus">Oter_3846</name>
</gene>
<evidence type="ECO:0000256" key="6">
    <source>
        <dbReference type="SAM" id="MobiDB-lite"/>
    </source>
</evidence>
<evidence type="ECO:0000256" key="5">
    <source>
        <dbReference type="PROSITE-ProRule" id="PRU01023"/>
    </source>
</evidence>
<dbReference type="Proteomes" id="UP000007013">
    <property type="component" value="Chromosome"/>
</dbReference>
<feature type="region of interest" description="Disordered" evidence="6">
    <location>
        <begin position="286"/>
        <end position="318"/>
    </location>
</feature>
<evidence type="ECO:0000256" key="3">
    <source>
        <dbReference type="ARBA" id="ARBA00022691"/>
    </source>
</evidence>
<keyword evidence="9" id="KW-1185">Reference proteome</keyword>
<dbReference type="AlphaFoldDB" id="B1ZZ48"/>
<evidence type="ECO:0000313" key="9">
    <source>
        <dbReference type="Proteomes" id="UP000007013"/>
    </source>
</evidence>
<comment type="caution">
    <text evidence="5">Lacks conserved residue(s) required for the propagation of feature annotation.</text>
</comment>
<feature type="domain" description="SAM-dependent MTase RsmB/NOP-type" evidence="7">
    <location>
        <begin position="150"/>
        <end position="451"/>
    </location>
</feature>
<accession>B1ZZ48</accession>
<name>B1ZZ48_OPITP</name>
<dbReference type="Gene3D" id="3.40.50.150">
    <property type="entry name" value="Vaccinia Virus protein VP39"/>
    <property type="match status" value="1"/>
</dbReference>
<evidence type="ECO:0000256" key="2">
    <source>
        <dbReference type="ARBA" id="ARBA00022679"/>
    </source>
</evidence>
<dbReference type="EMBL" id="CP001032">
    <property type="protein sequence ID" value="ACB77120.1"/>
    <property type="molecule type" value="Genomic_DNA"/>
</dbReference>
<evidence type="ECO:0000256" key="1">
    <source>
        <dbReference type="ARBA" id="ARBA00022603"/>
    </source>
</evidence>
<dbReference type="PRINTS" id="PR02008">
    <property type="entry name" value="RCMTFAMILY"/>
</dbReference>
<dbReference type="Pfam" id="PF01189">
    <property type="entry name" value="Methyltr_RsmB-F"/>
    <property type="match status" value="1"/>
</dbReference>
<feature type="active site" description="Nucleophile" evidence="5">
    <location>
        <position position="392"/>
    </location>
</feature>
<feature type="binding site" evidence="5">
    <location>
        <position position="264"/>
    </location>
    <ligand>
        <name>S-adenosyl-L-methionine</name>
        <dbReference type="ChEBI" id="CHEBI:59789"/>
    </ligand>
</feature>
<feature type="compositionally biased region" description="Low complexity" evidence="6">
    <location>
        <begin position="306"/>
        <end position="318"/>
    </location>
</feature>
<organism evidence="8 9">
    <name type="scientific">Opitutus terrae (strain DSM 11246 / JCM 15787 / PB90-1)</name>
    <dbReference type="NCBI Taxonomy" id="452637"/>
    <lineage>
        <taxon>Bacteria</taxon>
        <taxon>Pseudomonadati</taxon>
        <taxon>Verrucomicrobiota</taxon>
        <taxon>Opitutia</taxon>
        <taxon>Opitutales</taxon>
        <taxon>Opitutaceae</taxon>
        <taxon>Opitutus</taxon>
    </lineage>
</organism>
<reference evidence="8 9" key="1">
    <citation type="journal article" date="2011" name="J. Bacteriol.">
        <title>Genome sequence of the verrucomicrobium Opitutus terrae PB90-1, an abundant inhabitant of rice paddy soil ecosystems.</title>
        <authorList>
            <person name="van Passel M.W."/>
            <person name="Kant R."/>
            <person name="Palva A."/>
            <person name="Copeland A."/>
            <person name="Lucas S."/>
            <person name="Lapidus A."/>
            <person name="Glavina del Rio T."/>
            <person name="Pitluck S."/>
            <person name="Goltsman E."/>
            <person name="Clum A."/>
            <person name="Sun H."/>
            <person name="Schmutz J."/>
            <person name="Larimer F.W."/>
            <person name="Land M.L."/>
            <person name="Hauser L."/>
            <person name="Kyrpides N."/>
            <person name="Mikhailova N."/>
            <person name="Richardson P.P."/>
            <person name="Janssen P.H."/>
            <person name="de Vos W.M."/>
            <person name="Smidt H."/>
        </authorList>
    </citation>
    <scope>NUCLEOTIDE SEQUENCE [LARGE SCALE GENOMIC DNA]</scope>
    <source>
        <strain evidence="9">DSM 11246 / JCM 15787 / PB90-1</strain>
    </source>
</reference>
<dbReference type="eggNOG" id="COG0144">
    <property type="taxonomic scope" value="Bacteria"/>
</dbReference>
<dbReference type="PANTHER" id="PTHR22807">
    <property type="entry name" value="NOP2 YEAST -RELATED NOL1/NOP2/FMU SUN DOMAIN-CONTAINING"/>
    <property type="match status" value="1"/>
</dbReference>
<dbReference type="GO" id="GO:0070475">
    <property type="term" value="P:rRNA base methylation"/>
    <property type="evidence" value="ECO:0007669"/>
    <property type="project" value="TreeGrafter"/>
</dbReference>
<evidence type="ECO:0000256" key="4">
    <source>
        <dbReference type="ARBA" id="ARBA00022884"/>
    </source>
</evidence>
<dbReference type="InterPro" id="IPR049560">
    <property type="entry name" value="MeTrfase_RsmB-F_NOP2_cat"/>
</dbReference>